<organism evidence="2 3">
    <name type="scientific">Henriciella pelagia</name>
    <dbReference type="NCBI Taxonomy" id="1977912"/>
    <lineage>
        <taxon>Bacteria</taxon>
        <taxon>Pseudomonadati</taxon>
        <taxon>Pseudomonadota</taxon>
        <taxon>Alphaproteobacteria</taxon>
        <taxon>Hyphomonadales</taxon>
        <taxon>Hyphomonadaceae</taxon>
        <taxon>Henriciella</taxon>
    </lineage>
</organism>
<protein>
    <recommendedName>
        <fullName evidence="1">EAL domain-containing protein</fullName>
    </recommendedName>
</protein>
<name>A0ABQ1J427_9PROT</name>
<proteinExistence type="predicted"/>
<comment type="caution">
    <text evidence="2">The sequence shown here is derived from an EMBL/GenBank/DDBJ whole genome shotgun (WGS) entry which is preliminary data.</text>
</comment>
<dbReference type="InterPro" id="IPR035919">
    <property type="entry name" value="EAL_sf"/>
</dbReference>
<dbReference type="InterPro" id="IPR001633">
    <property type="entry name" value="EAL_dom"/>
</dbReference>
<dbReference type="SUPFAM" id="SSF141868">
    <property type="entry name" value="EAL domain-like"/>
    <property type="match status" value="1"/>
</dbReference>
<dbReference type="Pfam" id="PF00563">
    <property type="entry name" value="EAL"/>
    <property type="match status" value="1"/>
</dbReference>
<dbReference type="EMBL" id="BMKF01000001">
    <property type="protein sequence ID" value="GGB58324.1"/>
    <property type="molecule type" value="Genomic_DNA"/>
</dbReference>
<accession>A0ABQ1J427</accession>
<reference evidence="3" key="1">
    <citation type="journal article" date="2019" name="Int. J. Syst. Evol. Microbiol.">
        <title>The Global Catalogue of Microorganisms (GCM) 10K type strain sequencing project: providing services to taxonomists for standard genome sequencing and annotation.</title>
        <authorList>
            <consortium name="The Broad Institute Genomics Platform"/>
            <consortium name="The Broad Institute Genome Sequencing Center for Infectious Disease"/>
            <person name="Wu L."/>
            <person name="Ma J."/>
        </authorList>
    </citation>
    <scope>NUCLEOTIDE SEQUENCE [LARGE SCALE GENOMIC DNA]</scope>
    <source>
        <strain evidence="3">CGMCC 1.15928</strain>
    </source>
</reference>
<feature type="domain" description="EAL" evidence="1">
    <location>
        <begin position="65"/>
        <end position="212"/>
    </location>
</feature>
<dbReference type="RefSeq" id="WP_084393886.1">
    <property type="nucleotide sequence ID" value="NZ_BMKF01000001.1"/>
</dbReference>
<evidence type="ECO:0000313" key="3">
    <source>
        <dbReference type="Proteomes" id="UP000628854"/>
    </source>
</evidence>
<evidence type="ECO:0000313" key="2">
    <source>
        <dbReference type="EMBL" id="GGB58324.1"/>
    </source>
</evidence>
<dbReference type="Gene3D" id="3.20.20.450">
    <property type="entry name" value="EAL domain"/>
    <property type="match status" value="1"/>
</dbReference>
<dbReference type="Proteomes" id="UP000628854">
    <property type="component" value="Unassembled WGS sequence"/>
</dbReference>
<evidence type="ECO:0000259" key="1">
    <source>
        <dbReference type="Pfam" id="PF00563"/>
    </source>
</evidence>
<keyword evidence="3" id="KW-1185">Reference proteome</keyword>
<gene>
    <name evidence="2" type="ORF">GCM10011503_03410</name>
</gene>
<sequence>MQQLRTRTPAKVHTPGLMPALRFEPVIHLVQGDIVNLIAETPKRYEERASFGASGLIAERISPALWLAHQVEQTAILAREEDAMARPILIEAPSAAMMHPDTPMACEAAAARGRLCPQEICIEVEDACFAQSRTDVSNSIQALRKRGFRVGINATRSWCTPLDTGLRLMLDSVRIDAHQLWSSNDLVGRVEAAVACGMAVVAENVHYRDGAELAEMGIELGVRPRADA</sequence>